<dbReference type="InterPro" id="IPR015940">
    <property type="entry name" value="UBA"/>
</dbReference>
<dbReference type="Proteomes" id="UP001154282">
    <property type="component" value="Unassembled WGS sequence"/>
</dbReference>
<feature type="compositionally biased region" description="Pro residues" evidence="1">
    <location>
        <begin position="338"/>
        <end position="362"/>
    </location>
</feature>
<dbReference type="PANTHER" id="PTHR31805">
    <property type="entry name" value="RECEPTOR-LIKE KINASE, PUTATIVE (DUF1421)-RELATED"/>
    <property type="match status" value="1"/>
</dbReference>
<reference evidence="3" key="1">
    <citation type="submission" date="2022-08" db="EMBL/GenBank/DDBJ databases">
        <authorList>
            <person name="Gutierrez-Valencia J."/>
        </authorList>
    </citation>
    <scope>NUCLEOTIDE SEQUENCE</scope>
</reference>
<evidence type="ECO:0000259" key="2">
    <source>
        <dbReference type="PROSITE" id="PS50030"/>
    </source>
</evidence>
<feature type="compositionally biased region" description="Basic and acidic residues" evidence="1">
    <location>
        <begin position="37"/>
        <end position="55"/>
    </location>
</feature>
<proteinExistence type="predicted"/>
<evidence type="ECO:0000313" key="4">
    <source>
        <dbReference type="Proteomes" id="UP001154282"/>
    </source>
</evidence>
<keyword evidence="4" id="KW-1185">Reference proteome</keyword>
<dbReference type="PROSITE" id="PS50030">
    <property type="entry name" value="UBA"/>
    <property type="match status" value="1"/>
</dbReference>
<feature type="compositionally biased region" description="Pro residues" evidence="1">
    <location>
        <begin position="415"/>
        <end position="429"/>
    </location>
</feature>
<sequence>MNTSQYMDKQIMDLTSSPQPQGLSSSPTHHSTGGGKDFIDLMNHHPRDGGDDDQHANYAGNGTRKEDVMVPSYDFHPIRPVAGGLGGGGGDSTAGARAWSSVDGNSSSVNFAVADSPVRHYGSLDSMEPSKDDLEKEQTVSDSAILSEIDRTMKRHTDNMLIILEGVSSRLIQLESRTRNLESSVDDLKVSVGNNHGSTDGKMRQLENILREVQTGVRDVKDKQELLESQLHLQNLHVSNVKQHQQESQNTGQAATAVQQQAPSASAPPQSHHQHAPPQLTSFPQSLPSVPGPPPPTVPLPQPQSLPPVTPLPNQFTPPPSVPQRDPYYVPAGHAHEPPPNPQYQVPPPQQPSPVAAAPPPHQLYQSAPPQYPQQQPQMPQQPQQPAGHHSDEASYLATQSYPPRQAPSQLPGGGPFPPQQYYGTPPPSTGYNPPQSGSMEMYPYSGGGSTMVKPLQLQSVSMPPHGGGGTGYPQLPTARVLPQGSPSRSAAGGAGSGSGSGNRVPIDDVIDKVSTMGFPRDHVREAVRKLTENGQSVDLNIVLDKLMNDSDFQPPRGWFGR</sequence>
<feature type="region of interest" description="Disordered" evidence="1">
    <location>
        <begin position="240"/>
        <end position="507"/>
    </location>
</feature>
<dbReference type="PANTHER" id="PTHR31805:SF14">
    <property type="entry name" value="RECEPTOR-LIKE KINASE, PUTATIVE (DUF1421)-RELATED"/>
    <property type="match status" value="1"/>
</dbReference>
<dbReference type="EMBL" id="CAMGYJ010000008">
    <property type="protein sequence ID" value="CAI0455174.1"/>
    <property type="molecule type" value="Genomic_DNA"/>
</dbReference>
<feature type="region of interest" description="Disordered" evidence="1">
    <location>
        <begin position="1"/>
        <end position="61"/>
    </location>
</feature>
<protein>
    <recommendedName>
        <fullName evidence="2">UBA domain-containing protein</fullName>
    </recommendedName>
</protein>
<dbReference type="Pfam" id="PF07223">
    <property type="entry name" value="DUF1421"/>
    <property type="match status" value="1"/>
</dbReference>
<name>A0AAV0N9A4_9ROSI</name>
<feature type="compositionally biased region" description="Pro residues" evidence="1">
    <location>
        <begin position="290"/>
        <end position="322"/>
    </location>
</feature>
<dbReference type="InterPro" id="IPR010820">
    <property type="entry name" value="DUF1421"/>
</dbReference>
<evidence type="ECO:0000256" key="1">
    <source>
        <dbReference type="SAM" id="MobiDB-lite"/>
    </source>
</evidence>
<feature type="compositionally biased region" description="Low complexity" evidence="1">
    <location>
        <begin position="373"/>
        <end position="386"/>
    </location>
</feature>
<gene>
    <name evidence="3" type="ORF">LITE_LOCUS32233</name>
</gene>
<feature type="compositionally biased region" description="Low complexity" evidence="1">
    <location>
        <begin position="14"/>
        <end position="31"/>
    </location>
</feature>
<organism evidence="3 4">
    <name type="scientific">Linum tenue</name>
    <dbReference type="NCBI Taxonomy" id="586396"/>
    <lineage>
        <taxon>Eukaryota</taxon>
        <taxon>Viridiplantae</taxon>
        <taxon>Streptophyta</taxon>
        <taxon>Embryophyta</taxon>
        <taxon>Tracheophyta</taxon>
        <taxon>Spermatophyta</taxon>
        <taxon>Magnoliopsida</taxon>
        <taxon>eudicotyledons</taxon>
        <taxon>Gunneridae</taxon>
        <taxon>Pentapetalae</taxon>
        <taxon>rosids</taxon>
        <taxon>fabids</taxon>
        <taxon>Malpighiales</taxon>
        <taxon>Linaceae</taxon>
        <taxon>Linum</taxon>
    </lineage>
</organism>
<dbReference type="PRINTS" id="PR01217">
    <property type="entry name" value="PRICHEXTENSN"/>
</dbReference>
<accession>A0AAV0N9A4</accession>
<feature type="domain" description="UBA" evidence="2">
    <location>
        <begin position="506"/>
        <end position="550"/>
    </location>
</feature>
<evidence type="ECO:0000313" key="3">
    <source>
        <dbReference type="EMBL" id="CAI0455174.1"/>
    </source>
</evidence>
<feature type="compositionally biased region" description="Low complexity" evidence="1">
    <location>
        <begin position="253"/>
        <end position="289"/>
    </location>
</feature>
<feature type="compositionally biased region" description="Polar residues" evidence="1">
    <location>
        <begin position="240"/>
        <end position="252"/>
    </location>
</feature>
<comment type="caution">
    <text evidence="3">The sequence shown here is derived from an EMBL/GenBank/DDBJ whole genome shotgun (WGS) entry which is preliminary data.</text>
</comment>
<dbReference type="AlphaFoldDB" id="A0AAV0N9A4"/>